<dbReference type="EMBL" id="JAWDJW010011753">
    <property type="protein sequence ID" value="KAK3044580.1"/>
    <property type="molecule type" value="Genomic_DNA"/>
</dbReference>
<organism evidence="1 2">
    <name type="scientific">Coniosporium uncinatum</name>
    <dbReference type="NCBI Taxonomy" id="93489"/>
    <lineage>
        <taxon>Eukaryota</taxon>
        <taxon>Fungi</taxon>
        <taxon>Dikarya</taxon>
        <taxon>Ascomycota</taxon>
        <taxon>Pezizomycotina</taxon>
        <taxon>Dothideomycetes</taxon>
        <taxon>Dothideomycetes incertae sedis</taxon>
        <taxon>Coniosporium</taxon>
    </lineage>
</organism>
<gene>
    <name evidence="1" type="ORF">LTS18_000897</name>
</gene>
<dbReference type="Proteomes" id="UP001186974">
    <property type="component" value="Unassembled WGS sequence"/>
</dbReference>
<evidence type="ECO:0000313" key="2">
    <source>
        <dbReference type="Proteomes" id="UP001186974"/>
    </source>
</evidence>
<comment type="caution">
    <text evidence="1">The sequence shown here is derived from an EMBL/GenBank/DDBJ whole genome shotgun (WGS) entry which is preliminary data.</text>
</comment>
<name>A0ACC3CU03_9PEZI</name>
<protein>
    <submittedName>
        <fullName evidence="1">Uncharacterized protein</fullName>
    </submittedName>
</protein>
<proteinExistence type="predicted"/>
<feature type="non-terminal residue" evidence="1">
    <location>
        <position position="255"/>
    </location>
</feature>
<keyword evidence="2" id="KW-1185">Reference proteome</keyword>
<evidence type="ECO:0000313" key="1">
    <source>
        <dbReference type="EMBL" id="KAK3044580.1"/>
    </source>
</evidence>
<reference evidence="1" key="1">
    <citation type="submission" date="2024-09" db="EMBL/GenBank/DDBJ databases">
        <title>Black Yeasts Isolated from many extreme environments.</title>
        <authorList>
            <person name="Coleine C."/>
            <person name="Stajich J.E."/>
            <person name="Selbmann L."/>
        </authorList>
    </citation>
    <scope>NUCLEOTIDE SEQUENCE</scope>
    <source>
        <strain evidence="1">CCFEE 5737</strain>
    </source>
</reference>
<accession>A0ACC3CU03</accession>
<sequence>MARSFFSFASAALLAVLVQNVFAVHPSDSYADGDPGQSSYLGGNHNMDPAVVDSSQFGLLWQVPPIAKLEQFYAKPLVYTPPSGTQIVFTASSMNYIRTLDAKTGAVLASRQVHTPFLQSDIGCTDIPNYIGIIGTPVIDPDTSIAYFYSKTYIPNYRTAGDNGIFNGVYYFHAVDVTSPTLAEVDGYPILVDGSISDNDARRYFVGGTILQRPSLTKVGNFVYGGFGGHCDLFNYTGIVLGVDVVAKKVVANYA</sequence>